<protein>
    <submittedName>
        <fullName evidence="2">Uncharacterized protein</fullName>
    </submittedName>
</protein>
<dbReference type="AlphaFoldDB" id="A0A8H6HII0"/>
<accession>A0A8H6HII0</accession>
<dbReference type="EMBL" id="JACGCI010000093">
    <property type="protein sequence ID" value="KAF6746423.1"/>
    <property type="molecule type" value="Genomic_DNA"/>
</dbReference>
<feature type="region of interest" description="Disordered" evidence="1">
    <location>
        <begin position="367"/>
        <end position="398"/>
    </location>
</feature>
<proteinExistence type="predicted"/>
<name>A0A8H6HII0_9AGAR</name>
<dbReference type="Proteomes" id="UP000521943">
    <property type="component" value="Unassembled WGS sequence"/>
</dbReference>
<gene>
    <name evidence="2" type="ORF">DFP72DRAFT_855479</name>
</gene>
<organism evidence="2 3">
    <name type="scientific">Ephemerocybe angulata</name>
    <dbReference type="NCBI Taxonomy" id="980116"/>
    <lineage>
        <taxon>Eukaryota</taxon>
        <taxon>Fungi</taxon>
        <taxon>Dikarya</taxon>
        <taxon>Basidiomycota</taxon>
        <taxon>Agaricomycotina</taxon>
        <taxon>Agaricomycetes</taxon>
        <taxon>Agaricomycetidae</taxon>
        <taxon>Agaricales</taxon>
        <taxon>Agaricineae</taxon>
        <taxon>Psathyrellaceae</taxon>
        <taxon>Ephemerocybe</taxon>
    </lineage>
</organism>
<feature type="compositionally biased region" description="Basic and acidic residues" evidence="1">
    <location>
        <begin position="367"/>
        <end position="384"/>
    </location>
</feature>
<evidence type="ECO:0000313" key="2">
    <source>
        <dbReference type="EMBL" id="KAF6746423.1"/>
    </source>
</evidence>
<reference evidence="2 3" key="1">
    <citation type="submission" date="2020-07" db="EMBL/GenBank/DDBJ databases">
        <title>Comparative genomics of pyrophilous fungi reveals a link between fire events and developmental genes.</title>
        <authorList>
            <consortium name="DOE Joint Genome Institute"/>
            <person name="Steindorff A.S."/>
            <person name="Carver A."/>
            <person name="Calhoun S."/>
            <person name="Stillman K."/>
            <person name="Liu H."/>
            <person name="Lipzen A."/>
            <person name="Pangilinan J."/>
            <person name="Labutti K."/>
            <person name="Bruns T.D."/>
            <person name="Grigoriev I.V."/>
        </authorList>
    </citation>
    <scope>NUCLEOTIDE SEQUENCE [LARGE SCALE GENOMIC DNA]</scope>
    <source>
        <strain evidence="2 3">CBS 144469</strain>
    </source>
</reference>
<evidence type="ECO:0000313" key="3">
    <source>
        <dbReference type="Proteomes" id="UP000521943"/>
    </source>
</evidence>
<comment type="caution">
    <text evidence="2">The sequence shown here is derived from an EMBL/GenBank/DDBJ whole genome shotgun (WGS) entry which is preliminary data.</text>
</comment>
<evidence type="ECO:0000256" key="1">
    <source>
        <dbReference type="SAM" id="MobiDB-lite"/>
    </source>
</evidence>
<sequence length="450" mass="50084">MTSDLHPRRIQNSFASNSVLVSGVWAMIGNGGGHLHAMYLAFNFPGLFYMARTYAASGLVVHAPLHQFNYKHVSTSAICAKAVVGGGVQEHSKARADWCSTRAIYARLNSRQPSEATHGPSRPHTHVYASSNAYHTHGVDALECRRRTSVLCIKGEHITSAAVQQHFPCLGPRRTLNSSPALHSQYEANLMGSVDSARGPSELVMVAQSSASTPTAHLCTRTKCEPVVSDGVRLYKSKHCTRTLMRVQRFRRRTLWKQLCTVGWQHLTRTPTERRVHMWDDDSFTGGGPCAPLGYRNHLAYSGEIFARELTKLESKLARWAALCPGASPHGRGVSVETKRGRQPTGFKLSMRSDRYLSECVTGESGWTERREGTKKGREPDRRLNKTKRRAKGGREEGNLIERGRGKCDRRRWPTHGYSILVPGLCRQRVYPVGGLCIRIPTRADGIYAL</sequence>
<keyword evidence="3" id="KW-1185">Reference proteome</keyword>